<evidence type="ECO:0000313" key="2">
    <source>
        <dbReference type="Proteomes" id="UP001204439"/>
    </source>
</evidence>
<name>A0ABU4JKB8_9FLAO</name>
<dbReference type="EMBL" id="JAMXLT020000025">
    <property type="protein sequence ID" value="MDW8550014.1"/>
    <property type="molecule type" value="Genomic_DNA"/>
</dbReference>
<accession>A0ABU4JKB8</accession>
<keyword evidence="2" id="KW-1185">Reference proteome</keyword>
<protein>
    <submittedName>
        <fullName evidence="1">Uncharacterized protein</fullName>
    </submittedName>
</protein>
<reference evidence="1 2" key="1">
    <citation type="submission" date="2023-11" db="EMBL/GenBank/DDBJ databases">
        <title>First isolation, identification, and characterization of non-pathogenic Epilithonimonas ginsengisoli isolated from diseased farmed rainbow trout (Oncorhynchus mykiss) in Chile.</title>
        <authorList>
            <person name="Miranda C.D."/>
            <person name="Irgang R."/>
            <person name="Concha C."/>
            <person name="Rojas R."/>
            <person name="Avendano R."/>
        </authorList>
    </citation>
    <scope>NUCLEOTIDE SEQUENCE [LARGE SCALE GENOMIC DNA]</scope>
    <source>
        <strain evidence="1 2">FP99</strain>
    </source>
</reference>
<dbReference type="Proteomes" id="UP001204439">
    <property type="component" value="Unassembled WGS sequence"/>
</dbReference>
<sequence length="40" mass="4735">MLLRFSEIENAKQDHHKPKTTIQMVTRNGCYLFVQEGQQD</sequence>
<evidence type="ECO:0000313" key="1">
    <source>
        <dbReference type="EMBL" id="MDW8550014.1"/>
    </source>
</evidence>
<organism evidence="1 2">
    <name type="scientific">Epilithonimonas ginsengisoli</name>
    <dbReference type="NCBI Taxonomy" id="1245592"/>
    <lineage>
        <taxon>Bacteria</taxon>
        <taxon>Pseudomonadati</taxon>
        <taxon>Bacteroidota</taxon>
        <taxon>Flavobacteriia</taxon>
        <taxon>Flavobacteriales</taxon>
        <taxon>Weeksellaceae</taxon>
        <taxon>Chryseobacterium group</taxon>
        <taxon>Epilithonimonas</taxon>
    </lineage>
</organism>
<dbReference type="RefSeq" id="WP_318767755.1">
    <property type="nucleotide sequence ID" value="NZ_JAMXLT020000025.1"/>
</dbReference>
<proteinExistence type="predicted"/>
<gene>
    <name evidence="1" type="ORF">NG800_013900</name>
</gene>
<comment type="caution">
    <text evidence="1">The sequence shown here is derived from an EMBL/GenBank/DDBJ whole genome shotgun (WGS) entry which is preliminary data.</text>
</comment>